<organism evidence="2 3">
    <name type="scientific">Adineta ricciae</name>
    <name type="common">Rotifer</name>
    <dbReference type="NCBI Taxonomy" id="249248"/>
    <lineage>
        <taxon>Eukaryota</taxon>
        <taxon>Metazoa</taxon>
        <taxon>Spiralia</taxon>
        <taxon>Gnathifera</taxon>
        <taxon>Rotifera</taxon>
        <taxon>Eurotatoria</taxon>
        <taxon>Bdelloidea</taxon>
        <taxon>Adinetida</taxon>
        <taxon>Adinetidae</taxon>
        <taxon>Adineta</taxon>
    </lineage>
</organism>
<protein>
    <submittedName>
        <fullName evidence="2">Uncharacterized protein</fullName>
    </submittedName>
</protein>
<dbReference type="Proteomes" id="UP000663828">
    <property type="component" value="Unassembled WGS sequence"/>
</dbReference>
<accession>A0A815X7S4</accession>
<name>A0A815X7S4_ADIRI</name>
<evidence type="ECO:0000313" key="2">
    <source>
        <dbReference type="EMBL" id="CAF1554052.1"/>
    </source>
</evidence>
<comment type="caution">
    <text evidence="2">The sequence shown here is derived from an EMBL/GenBank/DDBJ whole genome shotgun (WGS) entry which is preliminary data.</text>
</comment>
<evidence type="ECO:0000313" key="3">
    <source>
        <dbReference type="Proteomes" id="UP000663828"/>
    </source>
</evidence>
<dbReference type="Proteomes" id="UP000663852">
    <property type="component" value="Unassembled WGS sequence"/>
</dbReference>
<evidence type="ECO:0000313" key="1">
    <source>
        <dbReference type="EMBL" id="CAF1440549.1"/>
    </source>
</evidence>
<dbReference type="EMBL" id="CAJNOR010005259">
    <property type="protein sequence ID" value="CAF1554052.1"/>
    <property type="molecule type" value="Genomic_DNA"/>
</dbReference>
<proteinExistence type="predicted"/>
<reference evidence="2" key="1">
    <citation type="submission" date="2021-02" db="EMBL/GenBank/DDBJ databases">
        <authorList>
            <person name="Nowell W R."/>
        </authorList>
    </citation>
    <scope>NUCLEOTIDE SEQUENCE</scope>
</reference>
<gene>
    <name evidence="1" type="ORF">EDS130_LOCUS38841</name>
    <name evidence="2" type="ORF">XAT740_LOCUS43118</name>
</gene>
<dbReference type="InterPro" id="IPR007541">
    <property type="entry name" value="Uncharacterised_BSP"/>
</dbReference>
<dbReference type="PANTHER" id="PTHR33321">
    <property type="match status" value="1"/>
</dbReference>
<dbReference type="Pfam" id="PF04450">
    <property type="entry name" value="BSP"/>
    <property type="match status" value="1"/>
</dbReference>
<keyword evidence="3" id="KW-1185">Reference proteome</keyword>
<dbReference type="AlphaFoldDB" id="A0A815X7S4"/>
<dbReference type="OrthoDB" id="9972309at2759"/>
<sequence length="163" mass="19427">MCSAFGKVFQKRIRQEQKFIEFVYYLDNDRIVICGRYLASHQKDTDLVTHELMHIVQQYPGNQPGWLVEGIADYVRWKYGVDNAGGNWQLPSFQSRQRYTDSYRVTARFLVWLEQRVNKDIVNQLDRALRQNKYNNGQIWNQITKKSVNQLWDSYSKSPNLQN</sequence>
<dbReference type="EMBL" id="CAJNOJ010000416">
    <property type="protein sequence ID" value="CAF1440549.1"/>
    <property type="molecule type" value="Genomic_DNA"/>
</dbReference>
<dbReference type="PANTHER" id="PTHR33321:SF12">
    <property type="entry name" value="PLANT BASIC SECRETORY PROTEIN (BSP) FAMILY PROTEIN"/>
    <property type="match status" value="1"/>
</dbReference>